<reference evidence="1 2" key="2">
    <citation type="submission" date="2008-04" db="EMBL/GenBank/DDBJ databases">
        <authorList>
            <person name="Fulton L."/>
            <person name="Clifton S."/>
            <person name="Fulton B."/>
            <person name="Xu J."/>
            <person name="Minx P."/>
            <person name="Pepin K.H."/>
            <person name="Johnson M."/>
            <person name="Thiruvilangam P."/>
            <person name="Bhonagiri V."/>
            <person name="Nash W.E."/>
            <person name="Mardis E.R."/>
            <person name="Wilson R.K."/>
        </authorList>
    </citation>
    <scope>NUCLEOTIDE SEQUENCE [LARGE SCALE GENOMIC DNA]</scope>
    <source>
        <strain evidence="1 2">DSM 17136</strain>
    </source>
</reference>
<protein>
    <submittedName>
        <fullName evidence="1">Uncharacterized protein</fullName>
    </submittedName>
</protein>
<reference evidence="1 2" key="1">
    <citation type="submission" date="2008-04" db="EMBL/GenBank/DDBJ databases">
        <title>Draft genome sequence of Bacteroides coprocola (DSM 17136).</title>
        <authorList>
            <person name="Sudarsanam P."/>
            <person name="Ley R."/>
            <person name="Guruge J."/>
            <person name="Turnbaugh P.J."/>
            <person name="Mahowald M."/>
            <person name="Liep D."/>
            <person name="Gordon J."/>
        </authorList>
    </citation>
    <scope>NUCLEOTIDE SEQUENCE [LARGE SCALE GENOMIC DNA]</scope>
    <source>
        <strain evidence="1 2">DSM 17136</strain>
    </source>
</reference>
<evidence type="ECO:0000313" key="1">
    <source>
        <dbReference type="EMBL" id="EDV00397.1"/>
    </source>
</evidence>
<dbReference type="STRING" id="470145.BACCOP_02484"/>
<gene>
    <name evidence="1" type="ORF">BACCOP_02484</name>
</gene>
<comment type="caution">
    <text evidence="1">The sequence shown here is derived from an EMBL/GenBank/DDBJ whole genome shotgun (WGS) entry which is preliminary data.</text>
</comment>
<name>B3JKQ3_9BACT</name>
<evidence type="ECO:0000313" key="2">
    <source>
        <dbReference type="Proteomes" id="UP000003146"/>
    </source>
</evidence>
<accession>B3JKQ3</accession>
<dbReference type="AlphaFoldDB" id="B3JKQ3"/>
<dbReference type="Proteomes" id="UP000003146">
    <property type="component" value="Unassembled WGS sequence"/>
</dbReference>
<organism evidence="1 2">
    <name type="scientific">Phocaeicola coprocola DSM 17136</name>
    <dbReference type="NCBI Taxonomy" id="470145"/>
    <lineage>
        <taxon>Bacteria</taxon>
        <taxon>Pseudomonadati</taxon>
        <taxon>Bacteroidota</taxon>
        <taxon>Bacteroidia</taxon>
        <taxon>Bacteroidales</taxon>
        <taxon>Bacteroidaceae</taxon>
        <taxon>Phocaeicola</taxon>
    </lineage>
</organism>
<dbReference type="EMBL" id="ABIY02000096">
    <property type="protein sequence ID" value="EDV00397.1"/>
    <property type="molecule type" value="Genomic_DNA"/>
</dbReference>
<proteinExistence type="predicted"/>
<dbReference type="HOGENOM" id="CLU_3212252_0_0_10"/>
<sequence>MINKYGKSYCDICCSFIFVVKKYKKLLAVCPVFDKFCIFVGNYE</sequence>